<dbReference type="Proteomes" id="UP000290289">
    <property type="component" value="Chromosome 8"/>
</dbReference>
<sequence length="296" mass="32741">MENLHSNSKMAKLDTRLFRGNLENVDVNTPLFRYLCAQSHSPSLSPTDTLKQRRRHHSPLSPLENLMQRSPFSPLENLMQRSPHSPLQNLMQRPPPPTVYRTPIGAVEREEVLVMDGVLVTGGGGRSSRSASSSDYLGKTPCKTDLYRSWEDSRSYASKYQCASGKEKQRPTRCPVKNKPEAHICKSYTATSYPCSPSPKSRFIHHVMPSSVTEAAGARTQAASSTTPKNAISIPATTTICLDWSPQDDGIEVVLPHSSTGTPPSREDIDSYISDVLCGPTKGRRLRVFAEIYAVQ</sequence>
<reference evidence="2 3" key="1">
    <citation type="submission" date="2018-10" db="EMBL/GenBank/DDBJ databases">
        <title>A high-quality apple genome assembly.</title>
        <authorList>
            <person name="Hu J."/>
        </authorList>
    </citation>
    <scope>NUCLEOTIDE SEQUENCE [LARGE SCALE GENOMIC DNA]</scope>
    <source>
        <strain evidence="3">cv. HFTH1</strain>
        <tissue evidence="2">Young leaf</tissue>
    </source>
</reference>
<evidence type="ECO:0000313" key="2">
    <source>
        <dbReference type="EMBL" id="RXH92414.1"/>
    </source>
</evidence>
<dbReference type="AlphaFoldDB" id="A0A498JED2"/>
<name>A0A498JED2_MALDO</name>
<organism evidence="2 3">
    <name type="scientific">Malus domestica</name>
    <name type="common">Apple</name>
    <name type="synonym">Pyrus malus</name>
    <dbReference type="NCBI Taxonomy" id="3750"/>
    <lineage>
        <taxon>Eukaryota</taxon>
        <taxon>Viridiplantae</taxon>
        <taxon>Streptophyta</taxon>
        <taxon>Embryophyta</taxon>
        <taxon>Tracheophyta</taxon>
        <taxon>Spermatophyta</taxon>
        <taxon>Magnoliopsida</taxon>
        <taxon>eudicotyledons</taxon>
        <taxon>Gunneridae</taxon>
        <taxon>Pentapetalae</taxon>
        <taxon>rosids</taxon>
        <taxon>fabids</taxon>
        <taxon>Rosales</taxon>
        <taxon>Rosaceae</taxon>
        <taxon>Amygdaloideae</taxon>
        <taxon>Maleae</taxon>
        <taxon>Malus</taxon>
    </lineage>
</organism>
<keyword evidence="3" id="KW-1185">Reference proteome</keyword>
<comment type="caution">
    <text evidence="2">The sequence shown here is derived from an EMBL/GenBank/DDBJ whole genome shotgun (WGS) entry which is preliminary data.</text>
</comment>
<protein>
    <submittedName>
        <fullName evidence="2">Uncharacterized protein</fullName>
    </submittedName>
</protein>
<proteinExistence type="predicted"/>
<gene>
    <name evidence="2" type="ORF">DVH24_033310</name>
</gene>
<evidence type="ECO:0000256" key="1">
    <source>
        <dbReference type="SAM" id="MobiDB-lite"/>
    </source>
</evidence>
<feature type="region of interest" description="Disordered" evidence="1">
    <location>
        <begin position="41"/>
        <end position="67"/>
    </location>
</feature>
<dbReference type="EMBL" id="RDQH01000334">
    <property type="protein sequence ID" value="RXH92414.1"/>
    <property type="molecule type" value="Genomic_DNA"/>
</dbReference>
<dbReference type="STRING" id="3750.A0A498JED2"/>
<evidence type="ECO:0000313" key="3">
    <source>
        <dbReference type="Proteomes" id="UP000290289"/>
    </source>
</evidence>
<accession>A0A498JED2</accession>